<dbReference type="Proteomes" id="UP000015100">
    <property type="component" value="Unassembled WGS sequence"/>
</dbReference>
<reference evidence="4" key="2">
    <citation type="submission" date="2013-04" db="EMBL/GenBank/DDBJ databases">
        <title>Genomic mechanisms accounting for the adaptation to parasitism in nematode-trapping fungi.</title>
        <authorList>
            <person name="Ahren D.G."/>
        </authorList>
    </citation>
    <scope>NUCLEOTIDE SEQUENCE [LARGE SCALE GENOMIC DNA]</scope>
    <source>
        <strain evidence="4">CBS 200.50</strain>
    </source>
</reference>
<dbReference type="OMA" id="CQNFAIN"/>
<keyword evidence="2" id="KW-0732">Signal</keyword>
<accession>S8A970</accession>
<keyword evidence="4" id="KW-1185">Reference proteome</keyword>
<dbReference type="PANTHER" id="PTHR34618">
    <property type="entry name" value="SURFACE PROTEIN MAS1, PUTATIVE-RELATED"/>
    <property type="match status" value="1"/>
</dbReference>
<comment type="caution">
    <text evidence="3">The sequence shown here is derived from an EMBL/GenBank/DDBJ whole genome shotgun (WGS) entry which is preliminary data.</text>
</comment>
<feature type="compositionally biased region" description="Low complexity" evidence="1">
    <location>
        <begin position="303"/>
        <end position="315"/>
    </location>
</feature>
<protein>
    <submittedName>
        <fullName evidence="3">Uncharacterized protein</fullName>
    </submittedName>
</protein>
<dbReference type="InterPro" id="IPR021476">
    <property type="entry name" value="Egh16-like"/>
</dbReference>
<dbReference type="STRING" id="1284197.S8A970"/>
<dbReference type="PANTHER" id="PTHR34618:SF4">
    <property type="entry name" value="CAS1"/>
    <property type="match status" value="1"/>
</dbReference>
<feature type="chain" id="PRO_5004547814" evidence="2">
    <location>
        <begin position="21"/>
        <end position="384"/>
    </location>
</feature>
<feature type="compositionally biased region" description="Basic and acidic residues" evidence="1">
    <location>
        <begin position="217"/>
        <end position="268"/>
    </location>
</feature>
<organism evidence="3 4">
    <name type="scientific">Dactylellina haptotyla (strain CBS 200.50)</name>
    <name type="common">Nematode-trapping fungus</name>
    <name type="synonym">Monacrosporium haptotylum</name>
    <dbReference type="NCBI Taxonomy" id="1284197"/>
    <lineage>
        <taxon>Eukaryota</taxon>
        <taxon>Fungi</taxon>
        <taxon>Dikarya</taxon>
        <taxon>Ascomycota</taxon>
        <taxon>Pezizomycotina</taxon>
        <taxon>Orbiliomycetes</taxon>
        <taxon>Orbiliales</taxon>
        <taxon>Orbiliaceae</taxon>
        <taxon>Dactylellina</taxon>
    </lineage>
</organism>
<sequence>MHFSTLAACSVSLLAASVAGHANILSVQGLKAGVQAGPVGLVLGLDPSTPRNGAAIDPNQRDVTIFLQRTMSIWAGCGQSILSGVHKPEVMIPKLAAKGQIAQALAGGQLFMVLHQVNGDGNGPFTCGIDTLATAGKGSFKKIDIAKQVPGQNPTLNAVVTTQFPLIVNIPEDIQCQGTFGSKKNICLIRCQNFAINGPFGGCIPFELVTSLRASFKEKRSEDDVEKRSEDDVEKRSEDDVEKRSEDDVEKRSEDDVEKRDMTRREAPSPDVEPAADDDQIAKMMAKATSGIVQKRDDEDTATEATAEAPAKPATSDVIAALTEGDDVPAAELEKLKATVNKQADQGKLPEKLKTEAKKHKGSKFGWKNKAKGKRPPAAPTKGA</sequence>
<evidence type="ECO:0000313" key="3">
    <source>
        <dbReference type="EMBL" id="EPS39384.1"/>
    </source>
</evidence>
<feature type="compositionally biased region" description="Basic residues" evidence="1">
    <location>
        <begin position="357"/>
        <end position="375"/>
    </location>
</feature>
<evidence type="ECO:0000313" key="4">
    <source>
        <dbReference type="Proteomes" id="UP000015100"/>
    </source>
</evidence>
<name>S8A970_DACHA</name>
<dbReference type="OrthoDB" id="5310497at2759"/>
<evidence type="ECO:0000256" key="1">
    <source>
        <dbReference type="SAM" id="MobiDB-lite"/>
    </source>
</evidence>
<feature type="signal peptide" evidence="2">
    <location>
        <begin position="1"/>
        <end position="20"/>
    </location>
</feature>
<reference evidence="3 4" key="1">
    <citation type="journal article" date="2013" name="PLoS Genet.">
        <title>Genomic mechanisms accounting for the adaptation to parasitism in nematode-trapping fungi.</title>
        <authorList>
            <person name="Meerupati T."/>
            <person name="Andersson K.M."/>
            <person name="Friman E."/>
            <person name="Kumar D."/>
            <person name="Tunlid A."/>
            <person name="Ahren D."/>
        </authorList>
    </citation>
    <scope>NUCLEOTIDE SEQUENCE [LARGE SCALE GENOMIC DNA]</scope>
    <source>
        <strain evidence="3 4">CBS 200.50</strain>
    </source>
</reference>
<feature type="region of interest" description="Disordered" evidence="1">
    <location>
        <begin position="217"/>
        <end position="317"/>
    </location>
</feature>
<dbReference type="EMBL" id="AQGS01000472">
    <property type="protein sequence ID" value="EPS39384.1"/>
    <property type="molecule type" value="Genomic_DNA"/>
</dbReference>
<dbReference type="Pfam" id="PF11327">
    <property type="entry name" value="Egh16-like"/>
    <property type="match status" value="1"/>
</dbReference>
<dbReference type="AlphaFoldDB" id="S8A970"/>
<dbReference type="HOGENOM" id="CLU_719657_0_0_1"/>
<feature type="region of interest" description="Disordered" evidence="1">
    <location>
        <begin position="339"/>
        <end position="384"/>
    </location>
</feature>
<evidence type="ECO:0000256" key="2">
    <source>
        <dbReference type="SAM" id="SignalP"/>
    </source>
</evidence>
<gene>
    <name evidence="3" type="ORF">H072_6834</name>
</gene>
<proteinExistence type="predicted"/>